<dbReference type="EMBL" id="WNJO01000009">
    <property type="protein sequence ID" value="MTV82650.1"/>
    <property type="molecule type" value="Genomic_DNA"/>
</dbReference>
<dbReference type="Proteomes" id="UP000466388">
    <property type="component" value="Unassembled WGS sequence"/>
</dbReference>
<protein>
    <submittedName>
        <fullName evidence="1">Uncharacterized protein</fullName>
    </submittedName>
</protein>
<evidence type="ECO:0000313" key="2">
    <source>
        <dbReference type="Proteomes" id="UP000466388"/>
    </source>
</evidence>
<organism evidence="1 2">
    <name type="scientific">Secundilactobacillus folii</name>
    <dbReference type="NCBI Taxonomy" id="2678357"/>
    <lineage>
        <taxon>Bacteria</taxon>
        <taxon>Bacillati</taxon>
        <taxon>Bacillota</taxon>
        <taxon>Bacilli</taxon>
        <taxon>Lactobacillales</taxon>
        <taxon>Lactobacillaceae</taxon>
        <taxon>Secundilactobacillus</taxon>
    </lineage>
</organism>
<sequence>MTQSNSRTAYNITNSYQRKNAVKFKPLKKTVIQSAGLLPAFTEVLALSVEKLSAVRFVSLILITCHTLVMLDKQFTKNVVHAVMLRDY</sequence>
<keyword evidence="2" id="KW-1185">Reference proteome</keyword>
<dbReference type="AlphaFoldDB" id="A0A7X3C2A8"/>
<proteinExistence type="predicted"/>
<reference evidence="1 2" key="1">
    <citation type="submission" date="2019-11" db="EMBL/GenBank/DDBJ databases">
        <title>Lactobacillus sp. nov. CRM56-3, isolated from fermented tea leaves.</title>
        <authorList>
            <person name="Phuengjayaem S."/>
            <person name="Tanasupawat S."/>
        </authorList>
    </citation>
    <scope>NUCLEOTIDE SEQUENCE [LARGE SCALE GENOMIC DNA]</scope>
    <source>
        <strain evidence="1 2">CRM56-3</strain>
    </source>
</reference>
<accession>A0A7X3C2A8</accession>
<evidence type="ECO:0000313" key="1">
    <source>
        <dbReference type="EMBL" id="MTV82650.1"/>
    </source>
</evidence>
<name>A0A7X3C2A8_9LACO</name>
<gene>
    <name evidence="1" type="ORF">GM612_08320</name>
</gene>
<comment type="caution">
    <text evidence="1">The sequence shown here is derived from an EMBL/GenBank/DDBJ whole genome shotgun (WGS) entry which is preliminary data.</text>
</comment>